<dbReference type="AlphaFoldDB" id="A0A419PRT6"/>
<keyword evidence="2" id="KW-1185">Reference proteome</keyword>
<evidence type="ECO:0000313" key="2">
    <source>
        <dbReference type="Proteomes" id="UP000286415"/>
    </source>
</evidence>
<reference evidence="1 2" key="2">
    <citation type="journal article" date="2021" name="Genomics">
        <title>High-quality reference genome for Clonorchis sinensis.</title>
        <authorList>
            <person name="Young N.D."/>
            <person name="Stroehlein A.J."/>
            <person name="Kinkar L."/>
            <person name="Wang T."/>
            <person name="Sohn W.M."/>
            <person name="Chang B.C.H."/>
            <person name="Kaur P."/>
            <person name="Weisz D."/>
            <person name="Dudchenko O."/>
            <person name="Aiden E.L."/>
            <person name="Korhonen P.K."/>
            <person name="Gasser R.B."/>
        </authorList>
    </citation>
    <scope>NUCLEOTIDE SEQUENCE [LARGE SCALE GENOMIC DNA]</scope>
    <source>
        <strain evidence="1">Cs-k2</strain>
    </source>
</reference>
<name>A0A419PRT6_CLOSI</name>
<evidence type="ECO:0000313" key="1">
    <source>
        <dbReference type="EMBL" id="KAG5453783.1"/>
    </source>
</evidence>
<feature type="non-terminal residue" evidence="1">
    <location>
        <position position="1"/>
    </location>
</feature>
<comment type="caution">
    <text evidence="1">The sequence shown here is derived from an EMBL/GenBank/DDBJ whole genome shotgun (WGS) entry which is preliminary data.</text>
</comment>
<accession>A0A419PRT6</accession>
<sequence length="158" mass="17942">CIRHALLIRLLKILQQPTNGFALLGAHQVAENVSTAHDRFRPSWGSSGRRNSRVSCNLMFYLNPNWTVFKKYSNLQINLVLLGQPGNIQALVLPSGGMQLGTERVLQLNDDDDCDDNERTSDHRNNTWLQLPLEMLPKTSSCVSSYRVLRFPLMVHII</sequence>
<dbReference type="EMBL" id="NIRI02000010">
    <property type="protein sequence ID" value="KAG5453783.1"/>
    <property type="molecule type" value="Genomic_DNA"/>
</dbReference>
<proteinExistence type="predicted"/>
<protein>
    <submittedName>
        <fullName evidence="1">Uncharacterized protein</fullName>
    </submittedName>
</protein>
<gene>
    <name evidence="1" type="ORF">CSKR_113839</name>
</gene>
<dbReference type="InParanoid" id="A0A419PRT6"/>
<organism evidence="1 2">
    <name type="scientific">Clonorchis sinensis</name>
    <name type="common">Chinese liver fluke</name>
    <dbReference type="NCBI Taxonomy" id="79923"/>
    <lineage>
        <taxon>Eukaryota</taxon>
        <taxon>Metazoa</taxon>
        <taxon>Spiralia</taxon>
        <taxon>Lophotrochozoa</taxon>
        <taxon>Platyhelminthes</taxon>
        <taxon>Trematoda</taxon>
        <taxon>Digenea</taxon>
        <taxon>Opisthorchiida</taxon>
        <taxon>Opisthorchiata</taxon>
        <taxon>Opisthorchiidae</taxon>
        <taxon>Clonorchis</taxon>
    </lineage>
</organism>
<reference evidence="1 2" key="1">
    <citation type="journal article" date="2018" name="Biotechnol. Adv.">
        <title>Improved genomic resources and new bioinformatic workflow for the carcinogenic parasite Clonorchis sinensis: Biotechnological implications.</title>
        <authorList>
            <person name="Wang D."/>
            <person name="Korhonen P.K."/>
            <person name="Gasser R.B."/>
            <person name="Young N.D."/>
        </authorList>
    </citation>
    <scope>NUCLEOTIDE SEQUENCE [LARGE SCALE GENOMIC DNA]</scope>
    <source>
        <strain evidence="1">Cs-k2</strain>
    </source>
</reference>
<dbReference type="Proteomes" id="UP000286415">
    <property type="component" value="Unassembled WGS sequence"/>
</dbReference>